<dbReference type="RefSeq" id="WP_142924024.1">
    <property type="nucleotide sequence ID" value="NZ_QYJN01000535.1"/>
</dbReference>
<sequence length="174" mass="20425">LLTLSLYFFRQVGFQDTNPEKLSKDTDKNPTIGNSQAPNTIVEFTDFKCPYCKNFHESTFEDIKKIYIDNGRSDYRVVNASILGEDSIKASRASHAINLYYPKKYEDFHNNFLKRQPKNGNKWITDKIIDKELSKLNIPSKSLVKIKTEYKTRNSKAWKLAKHDKKLYEKYNNE</sequence>
<dbReference type="Gene3D" id="3.40.30.10">
    <property type="entry name" value="Glutaredoxin"/>
    <property type="match status" value="1"/>
</dbReference>
<proteinExistence type="predicted"/>
<comment type="caution">
    <text evidence="2">The sequence shown here is derived from an EMBL/GenBank/DDBJ whole genome shotgun (WGS) entry which is preliminary data.</text>
</comment>
<organism evidence="2 3">
    <name type="scientific">Staphylococcus gallinarum</name>
    <dbReference type="NCBI Taxonomy" id="1293"/>
    <lineage>
        <taxon>Bacteria</taxon>
        <taxon>Bacillati</taxon>
        <taxon>Bacillota</taxon>
        <taxon>Bacilli</taxon>
        <taxon>Bacillales</taxon>
        <taxon>Staphylococcaceae</taxon>
        <taxon>Staphylococcus</taxon>
    </lineage>
</organism>
<feature type="non-terminal residue" evidence="2">
    <location>
        <position position="1"/>
    </location>
</feature>
<dbReference type="AlphaFoldDB" id="A0A3A0USI4"/>
<protein>
    <submittedName>
        <fullName evidence="2">DsbA family protein</fullName>
    </submittedName>
</protein>
<gene>
    <name evidence="2" type="ORF">BUZ14_16875</name>
</gene>
<evidence type="ECO:0000313" key="3">
    <source>
        <dbReference type="Proteomes" id="UP000265541"/>
    </source>
</evidence>
<dbReference type="Proteomes" id="UP000265541">
    <property type="component" value="Unassembled WGS sequence"/>
</dbReference>
<feature type="domain" description="Thioredoxin-like fold" evidence="1">
    <location>
        <begin position="27"/>
        <end position="127"/>
    </location>
</feature>
<dbReference type="Pfam" id="PF13462">
    <property type="entry name" value="Thioredoxin_4"/>
    <property type="match status" value="1"/>
</dbReference>
<dbReference type="InterPro" id="IPR036249">
    <property type="entry name" value="Thioredoxin-like_sf"/>
</dbReference>
<dbReference type="InterPro" id="IPR012336">
    <property type="entry name" value="Thioredoxin-like_fold"/>
</dbReference>
<accession>A0A3A0USI4</accession>
<evidence type="ECO:0000313" key="2">
    <source>
        <dbReference type="EMBL" id="RIP15880.1"/>
    </source>
</evidence>
<dbReference type="SUPFAM" id="SSF52833">
    <property type="entry name" value="Thioredoxin-like"/>
    <property type="match status" value="1"/>
</dbReference>
<reference evidence="2 3" key="1">
    <citation type="journal article" date="2016" name="Front. Microbiol.">
        <title>Comprehensive Phylogenetic Analysis of Bovine Non-aureus Staphylococci Species Based on Whole-Genome Sequencing.</title>
        <authorList>
            <person name="Naushad S."/>
            <person name="Barkema H.W."/>
            <person name="Luby C."/>
            <person name="Condas L.A."/>
            <person name="Nobrega D.B."/>
            <person name="Carson D.A."/>
            <person name="De Buck J."/>
        </authorList>
    </citation>
    <scope>NUCLEOTIDE SEQUENCE [LARGE SCALE GENOMIC DNA]</scope>
    <source>
        <strain evidence="2 3">SNUC 4781</strain>
    </source>
</reference>
<feature type="non-terminal residue" evidence="2">
    <location>
        <position position="174"/>
    </location>
</feature>
<dbReference type="OrthoDB" id="117402at2"/>
<evidence type="ECO:0000259" key="1">
    <source>
        <dbReference type="Pfam" id="PF13462"/>
    </source>
</evidence>
<dbReference type="EMBL" id="QYJN01000535">
    <property type="protein sequence ID" value="RIP15880.1"/>
    <property type="molecule type" value="Genomic_DNA"/>
</dbReference>
<name>A0A3A0USI4_STAGA</name>